<dbReference type="Proteomes" id="UP000324800">
    <property type="component" value="Unassembled WGS sequence"/>
</dbReference>
<protein>
    <recommendedName>
        <fullName evidence="4">Transmembrane protein</fullName>
    </recommendedName>
</protein>
<evidence type="ECO:0000313" key="2">
    <source>
        <dbReference type="EMBL" id="KAA6395286.1"/>
    </source>
</evidence>
<proteinExistence type="predicted"/>
<feature type="transmembrane region" description="Helical" evidence="1">
    <location>
        <begin position="88"/>
        <end position="106"/>
    </location>
</feature>
<sequence length="111" mass="13112">MQQERQNMNVNALKMIQDLKFALHQLTAHMQQKRLNKNVHALMMIHEMIVQNIKKIWIKKIQLKNLIFLGGRYFQLCFLLLLWQQSSYAAAIMIVVQVVLMDVLNVKLNAH</sequence>
<keyword evidence="1" id="KW-0472">Membrane</keyword>
<dbReference type="AlphaFoldDB" id="A0A5J4WKZ1"/>
<organism evidence="2 3">
    <name type="scientific">Streblomastix strix</name>
    <dbReference type="NCBI Taxonomy" id="222440"/>
    <lineage>
        <taxon>Eukaryota</taxon>
        <taxon>Metamonada</taxon>
        <taxon>Preaxostyla</taxon>
        <taxon>Oxymonadida</taxon>
        <taxon>Streblomastigidae</taxon>
        <taxon>Streblomastix</taxon>
    </lineage>
</organism>
<gene>
    <name evidence="2" type="ORF">EZS28_009186</name>
</gene>
<comment type="caution">
    <text evidence="2">The sequence shown here is derived from an EMBL/GenBank/DDBJ whole genome shotgun (WGS) entry which is preliminary data.</text>
</comment>
<keyword evidence="1" id="KW-0812">Transmembrane</keyword>
<name>A0A5J4WKZ1_9EUKA</name>
<reference evidence="2 3" key="1">
    <citation type="submission" date="2019-03" db="EMBL/GenBank/DDBJ databases">
        <title>Single cell metagenomics reveals metabolic interactions within the superorganism composed of flagellate Streblomastix strix and complex community of Bacteroidetes bacteria on its surface.</title>
        <authorList>
            <person name="Treitli S.C."/>
            <person name="Kolisko M."/>
            <person name="Husnik F."/>
            <person name="Keeling P."/>
            <person name="Hampl V."/>
        </authorList>
    </citation>
    <scope>NUCLEOTIDE SEQUENCE [LARGE SCALE GENOMIC DNA]</scope>
    <source>
        <strain evidence="2">ST1C</strain>
    </source>
</reference>
<evidence type="ECO:0008006" key="4">
    <source>
        <dbReference type="Google" id="ProtNLM"/>
    </source>
</evidence>
<evidence type="ECO:0000256" key="1">
    <source>
        <dbReference type="SAM" id="Phobius"/>
    </source>
</evidence>
<dbReference type="EMBL" id="SNRW01001724">
    <property type="protein sequence ID" value="KAA6395286.1"/>
    <property type="molecule type" value="Genomic_DNA"/>
</dbReference>
<accession>A0A5J4WKZ1</accession>
<keyword evidence="1" id="KW-1133">Transmembrane helix</keyword>
<evidence type="ECO:0000313" key="3">
    <source>
        <dbReference type="Proteomes" id="UP000324800"/>
    </source>
</evidence>